<evidence type="ECO:0000313" key="7">
    <source>
        <dbReference type="EMBL" id="SEJ67469.1"/>
    </source>
</evidence>
<dbReference type="GO" id="GO:0016829">
    <property type="term" value="F:lyase activity"/>
    <property type="evidence" value="ECO:0007669"/>
    <property type="project" value="UniProtKB-KW"/>
</dbReference>
<evidence type="ECO:0000313" key="8">
    <source>
        <dbReference type="Proteomes" id="UP000076878"/>
    </source>
</evidence>
<reference evidence="7 9" key="2">
    <citation type="submission" date="2016-10" db="EMBL/GenBank/DDBJ databases">
        <authorList>
            <person name="Varghese N."/>
            <person name="Submissions S."/>
        </authorList>
    </citation>
    <scope>NUCLEOTIDE SEQUENCE [LARGE SCALE GENOMIC DNA]</scope>
    <source>
        <strain evidence="7 9">DSM 22150</strain>
    </source>
</reference>
<evidence type="ECO:0000313" key="6">
    <source>
        <dbReference type="EMBL" id="CZR02908.1"/>
    </source>
</evidence>
<sequence length="100" mass="10579">MEIKKAGLAGTLESSDAQVSIEPSKAGIRLTVQSSVMNQYGKQIKSTVLQTLENLGVENAKVTVVDKGALDCTIKARVECAVFRSGEASEKNIPWGGAVK</sequence>
<gene>
    <name evidence="4" type="primary">citD</name>
    <name evidence="7" type="ORF">SAMN05216375_12154</name>
    <name evidence="6" type="ORF">TR210_1953</name>
</gene>
<evidence type="ECO:0000256" key="1">
    <source>
        <dbReference type="ARBA" id="ARBA00004496"/>
    </source>
</evidence>
<dbReference type="STRING" id="640938.TR210_1953"/>
<dbReference type="InterPro" id="IPR023439">
    <property type="entry name" value="Mal_deCO2ase/Cit_lyase_ACP"/>
</dbReference>
<dbReference type="RefSeq" id="WP_068623327.1">
    <property type="nucleotide sequence ID" value="NZ_FJNB01000014.1"/>
</dbReference>
<dbReference type="NCBIfam" id="NF009726">
    <property type="entry name" value="PRK13253.1"/>
    <property type="match status" value="1"/>
</dbReference>
<protein>
    <recommendedName>
        <fullName evidence="4">Citrate lyase acyl carrier protein</fullName>
    </recommendedName>
    <alternativeName>
        <fullName evidence="4">Citrate lyase gamma chain</fullName>
    </alternativeName>
</protein>
<comment type="subcellular location">
    <subcellularLocation>
        <location evidence="1 4">Cytoplasm</location>
    </subcellularLocation>
</comment>
<organism evidence="6 8">
    <name type="scientific">Trichococcus ilyis</name>
    <dbReference type="NCBI Taxonomy" id="640938"/>
    <lineage>
        <taxon>Bacteria</taxon>
        <taxon>Bacillati</taxon>
        <taxon>Bacillota</taxon>
        <taxon>Bacilli</taxon>
        <taxon>Lactobacillales</taxon>
        <taxon>Carnobacteriaceae</taxon>
        <taxon>Trichococcus</taxon>
    </lineage>
</organism>
<evidence type="ECO:0000256" key="4">
    <source>
        <dbReference type="HAMAP-Rule" id="MF_00805"/>
    </source>
</evidence>
<dbReference type="EMBL" id="FNYT01000021">
    <property type="protein sequence ID" value="SEJ67469.1"/>
    <property type="molecule type" value="Genomic_DNA"/>
</dbReference>
<evidence type="ECO:0000256" key="5">
    <source>
        <dbReference type="PIRSR" id="PIRSR002736-50"/>
    </source>
</evidence>
<keyword evidence="6" id="KW-0456">Lyase</keyword>
<accession>A0A143YZU7</accession>
<keyword evidence="2 4" id="KW-0963">Cytoplasm</keyword>
<keyword evidence="9" id="KW-1185">Reference proteome</keyword>
<dbReference type="Proteomes" id="UP000199280">
    <property type="component" value="Unassembled WGS sequence"/>
</dbReference>
<evidence type="ECO:0000256" key="2">
    <source>
        <dbReference type="ARBA" id="ARBA00022490"/>
    </source>
</evidence>
<evidence type="ECO:0000256" key="3">
    <source>
        <dbReference type="ARBA" id="ARBA00022553"/>
    </source>
</evidence>
<dbReference type="Pfam" id="PF06857">
    <property type="entry name" value="ACP"/>
    <property type="match status" value="1"/>
</dbReference>
<dbReference type="OrthoDB" id="1120942at2"/>
<comment type="similarity">
    <text evidence="4">Belongs to the CitD family.</text>
</comment>
<dbReference type="Proteomes" id="UP000076878">
    <property type="component" value="Unassembled WGS sequence"/>
</dbReference>
<evidence type="ECO:0000313" key="9">
    <source>
        <dbReference type="Proteomes" id="UP000199280"/>
    </source>
</evidence>
<reference evidence="6 8" key="1">
    <citation type="submission" date="2016-02" db="EMBL/GenBank/DDBJ databases">
        <authorList>
            <person name="Wen L."/>
            <person name="He K."/>
            <person name="Yang H."/>
        </authorList>
    </citation>
    <scope>NUCLEOTIDE SEQUENCE [LARGE SCALE GENOMIC DNA]</scope>
    <source>
        <strain evidence="6">Trichococcus_R210</strain>
    </source>
</reference>
<comment type="function">
    <text evidence="4">Covalent carrier of the coenzyme of citrate lyase.</text>
</comment>
<dbReference type="EMBL" id="FJNB01000014">
    <property type="protein sequence ID" value="CZR02908.1"/>
    <property type="molecule type" value="Genomic_DNA"/>
</dbReference>
<dbReference type="PIRSF" id="PIRSF002736">
    <property type="entry name" value="Citrt_lyas_gamma"/>
    <property type="match status" value="1"/>
</dbReference>
<feature type="modified residue" description="O-(phosphoribosyl dephospho-coenzyme A)serine" evidence="4 5">
    <location>
        <position position="14"/>
    </location>
</feature>
<keyword evidence="3 4" id="KW-0597">Phosphoprotein</keyword>
<dbReference type="GO" id="GO:0005737">
    <property type="term" value="C:cytoplasm"/>
    <property type="evidence" value="ECO:0007669"/>
    <property type="project" value="UniProtKB-SubCell"/>
</dbReference>
<comment type="subunit">
    <text evidence="4">Oligomer with a subunit composition of (alpha,beta,gamma)6.</text>
</comment>
<dbReference type="AlphaFoldDB" id="A0A143YZU7"/>
<dbReference type="InterPro" id="IPR006495">
    <property type="entry name" value="CitD"/>
</dbReference>
<proteinExistence type="inferred from homology"/>
<dbReference type="NCBIfam" id="TIGR01608">
    <property type="entry name" value="citD"/>
    <property type="match status" value="1"/>
</dbReference>
<name>A0A143YZU7_9LACT</name>
<dbReference type="HAMAP" id="MF_00805">
    <property type="entry name" value="CitD"/>
    <property type="match status" value="1"/>
</dbReference>